<evidence type="ECO:0000256" key="1">
    <source>
        <dbReference type="ARBA" id="ARBA00004496"/>
    </source>
</evidence>
<comment type="catalytic activity">
    <reaction evidence="9">
        <text>GTP + H2O = GDP + phosphate + H(+)</text>
        <dbReference type="Rhea" id="RHEA:19669"/>
        <dbReference type="ChEBI" id="CHEBI:15377"/>
        <dbReference type="ChEBI" id="CHEBI:15378"/>
        <dbReference type="ChEBI" id="CHEBI:37565"/>
        <dbReference type="ChEBI" id="CHEBI:43474"/>
        <dbReference type="ChEBI" id="CHEBI:58189"/>
    </reaction>
    <physiologicalReaction direction="left-to-right" evidence="9">
        <dbReference type="Rhea" id="RHEA:19670"/>
    </physiologicalReaction>
</comment>
<evidence type="ECO:0000256" key="6">
    <source>
        <dbReference type="ARBA" id="ARBA00022801"/>
    </source>
</evidence>
<sequence>MSRHRYVRNLDIEEELLEDEDRDYYGKSLEDEVPMSPSTSQFIYHRNRISSQSTEKPIIEEDDNYSDDYDDDQDMFDMDDVSFKPKNNAKKNAQKQAAKPAVSQKQEQQKAPPVQPKKPALPAVESLKITNTKKTVRDTSKSPLRIAPNASVQKLNVFEIALNTQPVYKTRERPSTDKDNISLVIAGHVDAGKSTLVGHLLYLLGHVDEKSMKNFKQQSARSGKSSFAYAWILDETEEERLRGVTMDIAHANFDTRNKRFNILDAPGHKDFIPNMITGAAQADAALLVVNASKGEFETGFDLGGQTREHALLLRSLGVQQIVVALNKMDAVEWSEERFNEIKEVLSLFLKKQAGFNHIKFVPLSAYEGINLHTKPPAGHKLLSWYKGDCLVEVLDKLEPPPRAEDKPMRVIINDVFKSTGNSIVLQGKIESGFVEVGAKVYIMPNCELATVKSVNSSDKGAGHQQFTSLSEVCFAGENIVLTLSGTFEPESVSPGMVICRGGNELLIPAKYLVVKLVLFETALPLLKGSKAELHSHALRVPCTVLKLRSIVNKQTGEVIKANPRVITKGMSAIVDLVMEHPVCLEPFAKSRTLGRVSLRVNGRTIAAGVVDQVSR</sequence>
<dbReference type="GO" id="GO:0005525">
    <property type="term" value="F:GTP binding"/>
    <property type="evidence" value="ECO:0007669"/>
    <property type="project" value="UniProtKB-KW"/>
</dbReference>
<dbReference type="Gene3D" id="3.40.50.300">
    <property type="entry name" value="P-loop containing nucleotide triphosphate hydrolases"/>
    <property type="match status" value="1"/>
</dbReference>
<dbReference type="GO" id="GO:0003924">
    <property type="term" value="F:GTPase activity"/>
    <property type="evidence" value="ECO:0007669"/>
    <property type="project" value="InterPro"/>
</dbReference>
<dbReference type="SUPFAM" id="SSF50447">
    <property type="entry name" value="Translation proteins"/>
    <property type="match status" value="1"/>
</dbReference>
<evidence type="ECO:0000256" key="5">
    <source>
        <dbReference type="ARBA" id="ARBA00022741"/>
    </source>
</evidence>
<dbReference type="Proteomes" id="UP000095284">
    <property type="component" value="Unplaced"/>
</dbReference>
<evidence type="ECO:0000256" key="2">
    <source>
        <dbReference type="ARBA" id="ARBA00007249"/>
    </source>
</evidence>
<organism evidence="12 13">
    <name type="scientific">Bursaphelenchus xylophilus</name>
    <name type="common">Pinewood nematode worm</name>
    <name type="synonym">Aphelenchoides xylophilus</name>
    <dbReference type="NCBI Taxonomy" id="6326"/>
    <lineage>
        <taxon>Eukaryota</taxon>
        <taxon>Metazoa</taxon>
        <taxon>Ecdysozoa</taxon>
        <taxon>Nematoda</taxon>
        <taxon>Chromadorea</taxon>
        <taxon>Rhabditida</taxon>
        <taxon>Tylenchina</taxon>
        <taxon>Tylenchomorpha</taxon>
        <taxon>Aphelenchoidea</taxon>
        <taxon>Aphelenchoididae</taxon>
        <taxon>Bursaphelenchus</taxon>
    </lineage>
</organism>
<dbReference type="FunFam" id="3.40.50.300:FF:000204">
    <property type="entry name" value="Translation elongation factor Tu"/>
    <property type="match status" value="1"/>
</dbReference>
<keyword evidence="4" id="KW-0597">Phosphoprotein</keyword>
<evidence type="ECO:0000256" key="8">
    <source>
        <dbReference type="ARBA" id="ARBA00023134"/>
    </source>
</evidence>
<dbReference type="AlphaFoldDB" id="A0A1I7RKW5"/>
<dbReference type="eggNOG" id="KOG0458">
    <property type="taxonomic scope" value="Eukaryota"/>
</dbReference>
<evidence type="ECO:0000313" key="13">
    <source>
        <dbReference type="WBParaSite" id="BXY_0135000.1"/>
    </source>
</evidence>
<evidence type="ECO:0000256" key="10">
    <source>
        <dbReference type="SAM" id="MobiDB-lite"/>
    </source>
</evidence>
<dbReference type="CDD" id="cd04093">
    <property type="entry name" value="HBS1_C_III"/>
    <property type="match status" value="1"/>
</dbReference>
<dbReference type="InterPro" id="IPR009001">
    <property type="entry name" value="Transl_elong_EF1A/Init_IF2_C"/>
</dbReference>
<evidence type="ECO:0000256" key="4">
    <source>
        <dbReference type="ARBA" id="ARBA00022553"/>
    </source>
</evidence>
<protein>
    <submittedName>
        <fullName evidence="13">Tr-type G domain-containing protein</fullName>
    </submittedName>
</protein>
<keyword evidence="5" id="KW-0547">Nucleotide-binding</keyword>
<evidence type="ECO:0000259" key="11">
    <source>
        <dbReference type="PROSITE" id="PS51722"/>
    </source>
</evidence>
<dbReference type="InterPro" id="IPR000795">
    <property type="entry name" value="T_Tr_GTP-bd_dom"/>
</dbReference>
<keyword evidence="7" id="KW-0648">Protein biosynthesis</keyword>
<dbReference type="PRINTS" id="PR00315">
    <property type="entry name" value="ELONGATNFCT"/>
</dbReference>
<feature type="region of interest" description="Disordered" evidence="10">
    <location>
        <begin position="28"/>
        <end position="120"/>
    </location>
</feature>
<feature type="domain" description="Tr-type G" evidence="11">
    <location>
        <begin position="178"/>
        <end position="402"/>
    </location>
</feature>
<dbReference type="InterPro" id="IPR009000">
    <property type="entry name" value="Transl_B-barrel_sf"/>
</dbReference>
<dbReference type="SUPFAM" id="SSF50465">
    <property type="entry name" value="EF-Tu/eEF-1alpha/eIF2-gamma C-terminal domain"/>
    <property type="match status" value="1"/>
</dbReference>
<dbReference type="PROSITE" id="PS51722">
    <property type="entry name" value="G_TR_2"/>
    <property type="match status" value="1"/>
</dbReference>
<reference evidence="13" key="1">
    <citation type="submission" date="2016-11" db="UniProtKB">
        <authorList>
            <consortium name="WormBaseParasite"/>
        </authorList>
    </citation>
    <scope>IDENTIFICATION</scope>
</reference>
<dbReference type="GO" id="GO:0006412">
    <property type="term" value="P:translation"/>
    <property type="evidence" value="ECO:0007669"/>
    <property type="project" value="UniProtKB-KW"/>
</dbReference>
<dbReference type="Gene3D" id="2.40.30.10">
    <property type="entry name" value="Translation factors"/>
    <property type="match status" value="2"/>
</dbReference>
<keyword evidence="3" id="KW-0963">Cytoplasm</keyword>
<dbReference type="PANTHER" id="PTHR23115">
    <property type="entry name" value="TRANSLATION FACTOR"/>
    <property type="match status" value="1"/>
</dbReference>
<comment type="subcellular location">
    <subcellularLocation>
        <location evidence="1">Cytoplasm</location>
    </subcellularLocation>
</comment>
<feature type="compositionally biased region" description="Low complexity" evidence="10">
    <location>
        <begin position="94"/>
        <end position="120"/>
    </location>
</feature>
<dbReference type="SUPFAM" id="SSF52540">
    <property type="entry name" value="P-loop containing nucleoside triphosphate hydrolases"/>
    <property type="match status" value="1"/>
</dbReference>
<evidence type="ECO:0000313" key="12">
    <source>
        <dbReference type="Proteomes" id="UP000095284"/>
    </source>
</evidence>
<dbReference type="WBParaSite" id="BXY_0135000.1">
    <property type="protein sequence ID" value="BXY_0135000.1"/>
    <property type="gene ID" value="BXY_0135000"/>
</dbReference>
<dbReference type="CDD" id="cd01883">
    <property type="entry name" value="EF1_alpha"/>
    <property type="match status" value="1"/>
</dbReference>
<evidence type="ECO:0000256" key="3">
    <source>
        <dbReference type="ARBA" id="ARBA00022490"/>
    </source>
</evidence>
<dbReference type="Pfam" id="PF22594">
    <property type="entry name" value="GTP-eEF1A_C"/>
    <property type="match status" value="1"/>
</dbReference>
<dbReference type="GO" id="GO:0005737">
    <property type="term" value="C:cytoplasm"/>
    <property type="evidence" value="ECO:0007669"/>
    <property type="project" value="UniProtKB-SubCell"/>
</dbReference>
<keyword evidence="8" id="KW-0342">GTP-binding</keyword>
<dbReference type="Pfam" id="PF00009">
    <property type="entry name" value="GTP_EFTU"/>
    <property type="match status" value="1"/>
</dbReference>
<dbReference type="InterPro" id="IPR054696">
    <property type="entry name" value="GTP-eEF1A_C"/>
</dbReference>
<dbReference type="InterPro" id="IPR050100">
    <property type="entry name" value="TRAFAC_GTPase_members"/>
</dbReference>
<evidence type="ECO:0000256" key="7">
    <source>
        <dbReference type="ARBA" id="ARBA00022917"/>
    </source>
</evidence>
<proteinExistence type="inferred from homology"/>
<name>A0A1I7RKW5_BURXY</name>
<keyword evidence="6" id="KW-0378">Hydrolase</keyword>
<accession>A0A1I7RKW5</accession>
<comment type="similarity">
    <text evidence="2">Belongs to the TRAFAC class translation factor GTPase superfamily. Classic translation factor GTPase family. EF-Tu/EF-1A subfamily.</text>
</comment>
<evidence type="ECO:0000256" key="9">
    <source>
        <dbReference type="ARBA" id="ARBA00049117"/>
    </source>
</evidence>
<dbReference type="FunFam" id="2.40.30.10:FF:000070">
    <property type="entry name" value="Translation elongation factor EF-1 subunit"/>
    <property type="match status" value="1"/>
</dbReference>
<dbReference type="InterPro" id="IPR027417">
    <property type="entry name" value="P-loop_NTPase"/>
</dbReference>
<feature type="compositionally biased region" description="Acidic residues" evidence="10">
    <location>
        <begin position="60"/>
        <end position="80"/>
    </location>
</feature>